<dbReference type="InterPro" id="IPR011990">
    <property type="entry name" value="TPR-like_helical_dom_sf"/>
</dbReference>
<keyword evidence="4" id="KW-1185">Reference proteome</keyword>
<dbReference type="InterPro" id="IPR041662">
    <property type="entry name" value="SusD-like_2"/>
</dbReference>
<evidence type="ECO:0000313" key="4">
    <source>
        <dbReference type="Proteomes" id="UP000267469"/>
    </source>
</evidence>
<evidence type="ECO:0000313" key="3">
    <source>
        <dbReference type="EMBL" id="RNL80734.1"/>
    </source>
</evidence>
<comment type="caution">
    <text evidence="3">The sequence shown here is derived from an EMBL/GenBank/DDBJ whole genome shotgun (WGS) entry which is preliminary data.</text>
</comment>
<evidence type="ECO:0000256" key="1">
    <source>
        <dbReference type="SAM" id="MobiDB-lite"/>
    </source>
</evidence>
<feature type="signal peptide" evidence="2">
    <location>
        <begin position="1"/>
        <end position="18"/>
    </location>
</feature>
<feature type="compositionally biased region" description="Polar residues" evidence="1">
    <location>
        <begin position="317"/>
        <end position="328"/>
    </location>
</feature>
<reference evidence="3 4" key="1">
    <citation type="submission" date="2018-10" db="EMBL/GenBank/DDBJ databases">
        <title>Sinomicrobium pectinilyticum sp. nov., a pectinase-producing bacterium isolated from alkaline and saline soil, and emended description of the genus Sinomicrobium.</title>
        <authorList>
            <person name="Cheng B."/>
            <person name="Li C."/>
            <person name="Lai Q."/>
            <person name="Du M."/>
            <person name="Shao Z."/>
            <person name="Xu P."/>
            <person name="Yang C."/>
        </authorList>
    </citation>
    <scope>NUCLEOTIDE SEQUENCE [LARGE SCALE GENOMIC DNA]</scope>
    <source>
        <strain evidence="3 4">5DNS001</strain>
    </source>
</reference>
<feature type="region of interest" description="Disordered" evidence="1">
    <location>
        <begin position="308"/>
        <end position="328"/>
    </location>
</feature>
<dbReference type="SUPFAM" id="SSF48452">
    <property type="entry name" value="TPR-like"/>
    <property type="match status" value="1"/>
</dbReference>
<proteinExistence type="predicted"/>
<accession>A0A3N0DYP4</accession>
<protein>
    <submittedName>
        <fullName evidence="3">SusD/RagB family nutrient-binding outer membrane lipoprotein</fullName>
    </submittedName>
</protein>
<feature type="chain" id="PRO_5018166989" evidence="2">
    <location>
        <begin position="19"/>
        <end position="526"/>
    </location>
</feature>
<keyword evidence="2" id="KW-0732">Signal</keyword>
<dbReference type="EMBL" id="RJTM01000127">
    <property type="protein sequence ID" value="RNL80734.1"/>
    <property type="molecule type" value="Genomic_DNA"/>
</dbReference>
<dbReference type="RefSeq" id="WP_123217591.1">
    <property type="nucleotide sequence ID" value="NZ_RJTM01000127.1"/>
</dbReference>
<evidence type="ECO:0000256" key="2">
    <source>
        <dbReference type="SAM" id="SignalP"/>
    </source>
</evidence>
<dbReference type="OrthoDB" id="725917at2"/>
<dbReference type="Gene3D" id="1.25.40.390">
    <property type="match status" value="1"/>
</dbReference>
<name>A0A3N0DYP4_SINP1</name>
<dbReference type="Pfam" id="PF12771">
    <property type="entry name" value="SusD-like_2"/>
    <property type="match status" value="1"/>
</dbReference>
<sequence length="526" mass="58928">MKKIIKIAITTVFSISMATCTNDFEEINTNPNYAEEAAPELLLPGVLRQMAYNWGNMGWEEGFTVAQYGARLQFTSGDRYLWSPTGNPYNDAYDALRDVENIVRVAEEDENLQNYYGVGLILKSWIYSYLAEAYGDVPYSDATKGYSGDILSPKFDAQSDIYEGILADLKEANGLLQSGNINGDILYNGDVSKWKKFANSLRMRLLMRISDVDNARAVSEMNEIVSNPSVYPLFENNADQAALQWNSDNPQPKYDTRSGSFDEVRLSLTLETRLKELKDKRLVVFAQPTSDSGKGIYSEDMDDYVGMPNGLDDESALSYSPSGNPEESGSNYISRLGVLLTCRACDEENASPTASQTIIMSYPELQFILAEARERGFITTGDVGEYYENGIRASFEYYTDRVIAGGWNTIATAMQEFDIDEYLAQEKVMLTGSSQEKLQKVALQKWIALFYTGFEAWSDWRRTNMPAIVPGPDVGNGGRVPVRFQYPNSVKSTNNSNYQEAVNRMGGDNLSTRLWWDVADNNSSVM</sequence>
<gene>
    <name evidence="3" type="ORF">ED312_18885</name>
</gene>
<dbReference type="AlphaFoldDB" id="A0A3N0DYP4"/>
<keyword evidence="3" id="KW-0449">Lipoprotein</keyword>
<dbReference type="Proteomes" id="UP000267469">
    <property type="component" value="Unassembled WGS sequence"/>
</dbReference>
<organism evidence="3 4">
    <name type="scientific">Sinomicrobium pectinilyticum</name>
    <dbReference type="NCBI Taxonomy" id="1084421"/>
    <lineage>
        <taxon>Bacteria</taxon>
        <taxon>Pseudomonadati</taxon>
        <taxon>Bacteroidota</taxon>
        <taxon>Flavobacteriia</taxon>
        <taxon>Flavobacteriales</taxon>
        <taxon>Flavobacteriaceae</taxon>
        <taxon>Sinomicrobium</taxon>
    </lineage>
</organism>